<keyword evidence="3" id="KW-1185">Reference proteome</keyword>
<feature type="region of interest" description="Disordered" evidence="1">
    <location>
        <begin position="39"/>
        <end position="93"/>
    </location>
</feature>
<reference evidence="2" key="1">
    <citation type="submission" date="2021-02" db="EMBL/GenBank/DDBJ databases">
        <title>First Annotated Genome of the Yellow-green Alga Tribonema minus.</title>
        <authorList>
            <person name="Mahan K.M."/>
        </authorList>
    </citation>
    <scope>NUCLEOTIDE SEQUENCE</scope>
    <source>
        <strain evidence="2">UTEX B ZZ1240</strain>
    </source>
</reference>
<sequence length="154" mass="16521">MSSFDEASFMRALSRYPKIRNSDFYLPLEEKPKSLLIAASRDASSTATAKRVPLTPEERAAQEAQRATQANSKGADNSSAAAAAGGDASTGETAGAVAADSADFLKVFDAWVDSQWPDRATATKVKVAFRREHKRLVASLNLEETEEIAEALAQ</sequence>
<evidence type="ECO:0000256" key="1">
    <source>
        <dbReference type="SAM" id="MobiDB-lite"/>
    </source>
</evidence>
<dbReference type="AlphaFoldDB" id="A0A836CKU6"/>
<evidence type="ECO:0000313" key="3">
    <source>
        <dbReference type="Proteomes" id="UP000664859"/>
    </source>
</evidence>
<dbReference type="OrthoDB" id="10338277at2759"/>
<proteinExistence type="predicted"/>
<accession>A0A836CKU6</accession>
<protein>
    <submittedName>
        <fullName evidence="2">Uncharacterized protein</fullName>
    </submittedName>
</protein>
<comment type="caution">
    <text evidence="2">The sequence shown here is derived from an EMBL/GenBank/DDBJ whole genome shotgun (WGS) entry which is preliminary data.</text>
</comment>
<organism evidence="2 3">
    <name type="scientific">Tribonema minus</name>
    <dbReference type="NCBI Taxonomy" id="303371"/>
    <lineage>
        <taxon>Eukaryota</taxon>
        <taxon>Sar</taxon>
        <taxon>Stramenopiles</taxon>
        <taxon>Ochrophyta</taxon>
        <taxon>PX clade</taxon>
        <taxon>Xanthophyceae</taxon>
        <taxon>Tribonematales</taxon>
        <taxon>Tribonemataceae</taxon>
        <taxon>Tribonema</taxon>
    </lineage>
</organism>
<dbReference type="Proteomes" id="UP000664859">
    <property type="component" value="Unassembled WGS sequence"/>
</dbReference>
<feature type="compositionally biased region" description="Low complexity" evidence="1">
    <location>
        <begin position="62"/>
        <end position="93"/>
    </location>
</feature>
<feature type="compositionally biased region" description="Low complexity" evidence="1">
    <location>
        <begin position="39"/>
        <end position="49"/>
    </location>
</feature>
<name>A0A836CKU6_9STRA</name>
<dbReference type="EMBL" id="JAFCMP010000058">
    <property type="protein sequence ID" value="KAG5189008.1"/>
    <property type="molecule type" value="Genomic_DNA"/>
</dbReference>
<evidence type="ECO:0000313" key="2">
    <source>
        <dbReference type="EMBL" id="KAG5189008.1"/>
    </source>
</evidence>
<gene>
    <name evidence="2" type="ORF">JKP88DRAFT_24021</name>
</gene>